<accession>A0ABN8TEB5</accession>
<dbReference type="Proteomes" id="UP001152651">
    <property type="component" value="Unassembled WGS sequence"/>
</dbReference>
<keyword evidence="4" id="KW-0949">S-adenosyl-L-methionine</keyword>
<dbReference type="Gene3D" id="3.20.20.70">
    <property type="entry name" value="Aldolase class I"/>
    <property type="match status" value="1"/>
</dbReference>
<keyword evidence="3" id="KW-0004">4Fe-4S</keyword>
<keyword evidence="10" id="KW-0670">Pyruvate</keyword>
<dbReference type="Pfam" id="PF13353">
    <property type="entry name" value="Fer4_12"/>
    <property type="match status" value="1"/>
</dbReference>
<organism evidence="10 11">
    <name type="scientific">Pseudocitrobacter vendiensis</name>
    <dbReference type="NCBI Taxonomy" id="2488306"/>
    <lineage>
        <taxon>Bacteria</taxon>
        <taxon>Pseudomonadati</taxon>
        <taxon>Pseudomonadota</taxon>
        <taxon>Gammaproteobacteria</taxon>
        <taxon>Enterobacterales</taxon>
        <taxon>Enterobacteriaceae</taxon>
        <taxon>Pseudocitrobacter</taxon>
    </lineage>
</organism>
<comment type="similarity">
    <text evidence="2">Belongs to the organic radical-activating enzymes family.</text>
</comment>
<gene>
    <name evidence="10" type="ORF">FBBNIHIM_17310</name>
</gene>
<evidence type="ECO:0000256" key="7">
    <source>
        <dbReference type="ARBA" id="ARBA00023004"/>
    </source>
</evidence>
<keyword evidence="8" id="KW-0411">Iron-sulfur</keyword>
<dbReference type="SUPFAM" id="SSF54862">
    <property type="entry name" value="4Fe-4S ferredoxins"/>
    <property type="match status" value="1"/>
</dbReference>
<comment type="caution">
    <text evidence="10">The sequence shown here is derived from an EMBL/GenBank/DDBJ whole genome shotgun (WGS) entry which is preliminary data.</text>
</comment>
<dbReference type="SFLD" id="SFLDS00029">
    <property type="entry name" value="Radical_SAM"/>
    <property type="match status" value="1"/>
</dbReference>
<dbReference type="InterPro" id="IPR007197">
    <property type="entry name" value="rSAM"/>
</dbReference>
<evidence type="ECO:0000256" key="3">
    <source>
        <dbReference type="ARBA" id="ARBA00022485"/>
    </source>
</evidence>
<evidence type="ECO:0000256" key="6">
    <source>
        <dbReference type="ARBA" id="ARBA00023002"/>
    </source>
</evidence>
<comment type="cofactor">
    <cofactor evidence="1">
        <name>[4Fe-4S] cluster</name>
        <dbReference type="ChEBI" id="CHEBI:49883"/>
    </cofactor>
</comment>
<dbReference type="InterPro" id="IPR017896">
    <property type="entry name" value="4Fe4S_Fe-S-bd"/>
</dbReference>
<evidence type="ECO:0000256" key="5">
    <source>
        <dbReference type="ARBA" id="ARBA00022723"/>
    </source>
</evidence>
<keyword evidence="7" id="KW-0408">Iron</keyword>
<sequence>MTSSAAPRISCEVMEMRADKARIFNIQRYSLNDGQGIRTVVFFKGCPHRCPWCANPESLSPKIETVRRESKCLRCVRCRQDANECPSGAWEHIGRDVTLD</sequence>
<evidence type="ECO:0000313" key="10">
    <source>
        <dbReference type="EMBL" id="CAH6660871.1"/>
    </source>
</evidence>
<evidence type="ECO:0000256" key="1">
    <source>
        <dbReference type="ARBA" id="ARBA00001966"/>
    </source>
</evidence>
<keyword evidence="6" id="KW-0560">Oxidoreductase</keyword>
<evidence type="ECO:0000256" key="8">
    <source>
        <dbReference type="ARBA" id="ARBA00023014"/>
    </source>
</evidence>
<reference evidence="10" key="1">
    <citation type="submission" date="2022-05" db="EMBL/GenBank/DDBJ databases">
        <authorList>
            <person name="Blom J."/>
        </authorList>
    </citation>
    <scope>NUCLEOTIDE SEQUENCE</scope>
    <source>
        <strain evidence="10">Type strain: CPO20170097</strain>
    </source>
</reference>
<name>A0ABN8TEB5_9ENTR</name>
<evidence type="ECO:0000256" key="4">
    <source>
        <dbReference type="ARBA" id="ARBA00022691"/>
    </source>
</evidence>
<dbReference type="PROSITE" id="PS51379">
    <property type="entry name" value="4FE4S_FER_2"/>
    <property type="match status" value="1"/>
</dbReference>
<dbReference type="InterPro" id="IPR001989">
    <property type="entry name" value="Radical_activat_CS"/>
</dbReference>
<evidence type="ECO:0000313" key="11">
    <source>
        <dbReference type="Proteomes" id="UP001152651"/>
    </source>
</evidence>
<evidence type="ECO:0000259" key="9">
    <source>
        <dbReference type="PROSITE" id="PS51379"/>
    </source>
</evidence>
<dbReference type="GO" id="GO:0016829">
    <property type="term" value="F:lyase activity"/>
    <property type="evidence" value="ECO:0007669"/>
    <property type="project" value="UniProtKB-KW"/>
</dbReference>
<proteinExistence type="inferred from homology"/>
<dbReference type="InterPro" id="IPR013785">
    <property type="entry name" value="Aldolase_TIM"/>
</dbReference>
<dbReference type="EMBL" id="CALSBS010000017">
    <property type="protein sequence ID" value="CAH6660871.1"/>
    <property type="molecule type" value="Genomic_DNA"/>
</dbReference>
<protein>
    <submittedName>
        <fullName evidence="10">Pyruvate formate lyase II activase</fullName>
    </submittedName>
</protein>
<feature type="domain" description="4Fe-4S ferredoxin-type" evidence="9">
    <location>
        <begin position="61"/>
        <end position="95"/>
    </location>
</feature>
<dbReference type="PROSITE" id="PS01087">
    <property type="entry name" value="RADICAL_ACTIVATING"/>
    <property type="match status" value="1"/>
</dbReference>
<evidence type="ECO:0000256" key="2">
    <source>
        <dbReference type="ARBA" id="ARBA00009777"/>
    </source>
</evidence>
<keyword evidence="11" id="KW-1185">Reference proteome</keyword>
<keyword evidence="5" id="KW-0479">Metal-binding</keyword>
<keyword evidence="10" id="KW-0456">Lyase</keyword>